<evidence type="ECO:0000256" key="7">
    <source>
        <dbReference type="PROSITE-ProRule" id="PRU01373"/>
    </source>
</evidence>
<dbReference type="InterPro" id="IPR005490">
    <property type="entry name" value="LD_TPept_cat_dom"/>
</dbReference>
<dbReference type="PANTHER" id="PTHR41533:SF2">
    <property type="entry name" value="BLR7131 PROTEIN"/>
    <property type="match status" value="1"/>
</dbReference>
<dbReference type="SUPFAM" id="SSF141523">
    <property type="entry name" value="L,D-transpeptidase catalytic domain-like"/>
    <property type="match status" value="1"/>
</dbReference>
<dbReference type="EMBL" id="CP018221">
    <property type="protein sequence ID" value="API58370.1"/>
    <property type="molecule type" value="Genomic_DNA"/>
</dbReference>
<evidence type="ECO:0000256" key="3">
    <source>
        <dbReference type="ARBA" id="ARBA00022679"/>
    </source>
</evidence>
<dbReference type="CDD" id="cd16913">
    <property type="entry name" value="YkuD_like"/>
    <property type="match status" value="1"/>
</dbReference>
<evidence type="ECO:0000256" key="4">
    <source>
        <dbReference type="ARBA" id="ARBA00022960"/>
    </source>
</evidence>
<dbReference type="KEGG" id="sphj:BSL82_02820"/>
<accession>A0A1L3ZRZ5</accession>
<evidence type="ECO:0000256" key="5">
    <source>
        <dbReference type="ARBA" id="ARBA00022984"/>
    </source>
</evidence>
<evidence type="ECO:0000256" key="8">
    <source>
        <dbReference type="SAM" id="SignalP"/>
    </source>
</evidence>
<dbReference type="InterPro" id="IPR038063">
    <property type="entry name" value="Transpep_catalytic_dom"/>
</dbReference>
<evidence type="ECO:0000313" key="11">
    <source>
        <dbReference type="Proteomes" id="UP000182063"/>
    </source>
</evidence>
<comment type="similarity">
    <text evidence="2">Belongs to the YkuD family.</text>
</comment>
<dbReference type="UniPathway" id="UPA00219"/>
<keyword evidence="11" id="KW-1185">Reference proteome</keyword>
<dbReference type="Gene3D" id="2.40.440.10">
    <property type="entry name" value="L,D-transpeptidase catalytic domain-like"/>
    <property type="match status" value="1"/>
</dbReference>
<keyword evidence="6 7" id="KW-0961">Cell wall biogenesis/degradation</keyword>
<evidence type="ECO:0000256" key="6">
    <source>
        <dbReference type="ARBA" id="ARBA00023316"/>
    </source>
</evidence>
<evidence type="ECO:0000256" key="2">
    <source>
        <dbReference type="ARBA" id="ARBA00005992"/>
    </source>
</evidence>
<dbReference type="GO" id="GO:0016740">
    <property type="term" value="F:transferase activity"/>
    <property type="evidence" value="ECO:0007669"/>
    <property type="project" value="UniProtKB-KW"/>
</dbReference>
<dbReference type="PANTHER" id="PTHR41533">
    <property type="entry name" value="L,D-TRANSPEPTIDASE HI_1667-RELATED"/>
    <property type="match status" value="1"/>
</dbReference>
<keyword evidence="4 7" id="KW-0133">Cell shape</keyword>
<keyword evidence="3" id="KW-0808">Transferase</keyword>
<keyword evidence="5 7" id="KW-0573">Peptidoglycan synthesis</keyword>
<proteinExistence type="inferred from homology"/>
<feature type="active site" description="Proton donor/acceptor" evidence="7">
    <location>
        <position position="289"/>
    </location>
</feature>
<dbReference type="AlphaFoldDB" id="A0A1L3ZRZ5"/>
<dbReference type="GO" id="GO:0004180">
    <property type="term" value="F:carboxypeptidase activity"/>
    <property type="evidence" value="ECO:0007669"/>
    <property type="project" value="UniProtKB-ARBA"/>
</dbReference>
<dbReference type="Pfam" id="PF20142">
    <property type="entry name" value="Scaffold"/>
    <property type="match status" value="1"/>
</dbReference>
<dbReference type="GO" id="GO:0008360">
    <property type="term" value="P:regulation of cell shape"/>
    <property type="evidence" value="ECO:0007669"/>
    <property type="project" value="UniProtKB-UniRule"/>
</dbReference>
<feature type="active site" description="Nucleophile" evidence="7">
    <location>
        <position position="308"/>
    </location>
</feature>
<reference evidence="11" key="1">
    <citation type="submission" date="2016-11" db="EMBL/GenBank/DDBJ databases">
        <title>Complete Genome Sequence of alachlor-degrading Sphingomonas sp. strain JJ-A5.</title>
        <authorList>
            <person name="Lee H."/>
            <person name="Ka J.-O."/>
        </authorList>
    </citation>
    <scope>NUCLEOTIDE SEQUENCE [LARGE SCALE GENOMIC DNA]</scope>
    <source>
        <strain evidence="11">JJ-A5</strain>
    </source>
</reference>
<sequence length="394" mass="43216">MSTVSRTAINLPMKRTFLLLLALLLPAAAAAGTPHWNGEQVRQLLGRLQSSGSEGLEPAAREAGKVRAALAQHDSGLVDQAATAAAVRLLKAHRTGCCQDEAPAYWRIGQEKRQDAEAAVADAVGRGEIDALFAEARPIHPDYLALARAYASETDPDRRAAIAANLDRWRWMPRALGARYLVVNAAAFEATLWQNNQRLGRWQVIVGKTKTPTPVFAAQVTGVTFNPWWEIPESIVAESVGKLVRTRPAEAARRGYVVQDGRYRQRPGPQNALGRMKLVMPNPYSIYLHDTPAQSLFERDVRAFSHGCVRVGDALGLATALLEAQSDWNRKKVDALVAAGHTLTVPLDRQIPVYVTYFTAEPDDLGGIRFFPDIYGRDPRPVKAGSDEDRCALQ</sequence>
<dbReference type="Pfam" id="PF03734">
    <property type="entry name" value="YkuD"/>
    <property type="match status" value="1"/>
</dbReference>
<dbReference type="InterPro" id="IPR052905">
    <property type="entry name" value="LD-transpeptidase_YkuD-like"/>
</dbReference>
<feature type="signal peptide" evidence="8">
    <location>
        <begin position="1"/>
        <end position="31"/>
    </location>
</feature>
<evidence type="ECO:0000256" key="1">
    <source>
        <dbReference type="ARBA" id="ARBA00004752"/>
    </source>
</evidence>
<dbReference type="InterPro" id="IPR045380">
    <property type="entry name" value="LD_TPept_scaffold_dom"/>
</dbReference>
<dbReference type="GO" id="GO:0071555">
    <property type="term" value="P:cell wall organization"/>
    <property type="evidence" value="ECO:0007669"/>
    <property type="project" value="UniProtKB-UniRule"/>
</dbReference>
<keyword evidence="8" id="KW-0732">Signal</keyword>
<dbReference type="GO" id="GO:0009252">
    <property type="term" value="P:peptidoglycan biosynthetic process"/>
    <property type="evidence" value="ECO:0007669"/>
    <property type="project" value="UniProtKB-UniPathway"/>
</dbReference>
<gene>
    <name evidence="10" type="ORF">BSL82_02820</name>
</gene>
<name>A0A1L3ZRZ5_9SPHN</name>
<evidence type="ECO:0000313" key="10">
    <source>
        <dbReference type="EMBL" id="API58370.1"/>
    </source>
</evidence>
<dbReference type="Proteomes" id="UP000182063">
    <property type="component" value="Chromosome"/>
</dbReference>
<organism evidence="10 11">
    <name type="scientific">Tardibacter chloracetimidivorans</name>
    <dbReference type="NCBI Taxonomy" id="1921510"/>
    <lineage>
        <taxon>Bacteria</taxon>
        <taxon>Pseudomonadati</taxon>
        <taxon>Pseudomonadota</taxon>
        <taxon>Alphaproteobacteria</taxon>
        <taxon>Sphingomonadales</taxon>
        <taxon>Sphingomonadaceae</taxon>
        <taxon>Tardibacter</taxon>
    </lineage>
</organism>
<evidence type="ECO:0000259" key="9">
    <source>
        <dbReference type="PROSITE" id="PS52029"/>
    </source>
</evidence>
<comment type="pathway">
    <text evidence="1 7">Cell wall biogenesis; peptidoglycan biosynthesis.</text>
</comment>
<dbReference type="STRING" id="1921510.BSL82_02820"/>
<feature type="domain" description="L,D-TPase catalytic" evidence="9">
    <location>
        <begin position="179"/>
        <end position="336"/>
    </location>
</feature>
<dbReference type="PROSITE" id="PS52029">
    <property type="entry name" value="LD_TPASE"/>
    <property type="match status" value="1"/>
</dbReference>
<feature type="chain" id="PRO_5012927808" description="L,D-TPase catalytic domain-containing protein" evidence="8">
    <location>
        <begin position="32"/>
        <end position="394"/>
    </location>
</feature>
<protein>
    <recommendedName>
        <fullName evidence="9">L,D-TPase catalytic domain-containing protein</fullName>
    </recommendedName>
</protein>